<sequence>MQLRRLELQGIGSFAGREVIDFDALGASGLFLVEGPTGAGKSTIIDAVVFGLFGTVAGGKESSTERLRSTYVDPSTISYADVIFTIEAGTFRVRRTPSFTKPGNSSPTAATAKLWKLSETAVDLGDIDGGTPIATKARDVGVYISNLLGLNAEQFLQTIVLPQGKFAEFLRLESQERTKLLTQIFDTRVFGSVTQWLTDHARTARGAIANAQETFVRAVSNTATALELPPEESESLTAAAQGVDLPAEGEAVVTGLEQALATTVGCASDALAQAEKAEAALELAREAENAQRALAARIERRRVLHARTGQLQEREAVIAVDRARLAAHRAAAPLLPHVHALDRARQESRDCAGACTEAQAHLVAVFAEFGTGTGGKHGPVTDLSPAGVESGRRLVTELSEASGRLTELERSEQEVERKQQEAARATEQLAERQSAVEELREEATTAATEREEVEGKLDTARATASGEAAAGQRVRSATELLEVLDRVATSENAEAEARAKLADALAQVQEKESSARKITDAWVQSTAGELAGQLRENEPCPVCGSCTHPAPAPPEAVRATAAQVKAAQAAASTAREHYSTCLAHVEKIKAQLVEQRAVAGDATTEAASTELAAARADLSAAQQAALRVTNLEKRLAQLAEKARTRETALEQLRTEVAQLEAENTSLAREISTQLTRLSAEYAGFSSIAARRTALDELREAQDAWNTAASGVLAAREDEQARGEELAAALAGTEFADAQAVDAAVLSKVEEAQLQDSITAFDEECRDVKRELAEPELAELPEDAQADVARAEEASALARHAAQEARAQATRAENQARSGGERLRTAQRDLQAWREVREHSGAVVRLASLATAGPESVTKVPLETFVLQHRFEQVVDVANEQLADISLGRFELIRTDEKEKGSHQSKTGLGLAVIDHAGPEPVQRSVRTLSGGETFYVSISLALALAEVVRAENGGIHLDTLLIDEGFGSLSDGALDQVMGVLHGLGKNGRTVGVVSHVSEMKQMISERISVIPRDDGTSHIRVTA</sequence>
<evidence type="ECO:0000256" key="2">
    <source>
        <dbReference type="ARBA" id="ARBA00011322"/>
    </source>
</evidence>
<comment type="similarity">
    <text evidence="1">Belongs to the SMC family. SbcC subfamily.</text>
</comment>
<evidence type="ECO:0000313" key="7">
    <source>
        <dbReference type="EMBL" id="MDY5140114.1"/>
    </source>
</evidence>
<evidence type="ECO:0000256" key="5">
    <source>
        <dbReference type="SAM" id="MobiDB-lite"/>
    </source>
</evidence>
<dbReference type="PANTHER" id="PTHR32114">
    <property type="entry name" value="ABC TRANSPORTER ABCH.3"/>
    <property type="match status" value="1"/>
</dbReference>
<gene>
    <name evidence="7" type="ORF">R6G74_02115</name>
    <name evidence="8" type="ORF">R6P33_04145</name>
</gene>
<evidence type="ECO:0000313" key="9">
    <source>
        <dbReference type="Proteomes" id="UP001284901"/>
    </source>
</evidence>
<evidence type="ECO:0000313" key="10">
    <source>
        <dbReference type="Proteomes" id="UP001288320"/>
    </source>
</evidence>
<dbReference type="Pfam" id="PF13476">
    <property type="entry name" value="AAA_23"/>
    <property type="match status" value="1"/>
</dbReference>
<comment type="subunit">
    <text evidence="2">Heterodimer of SbcC and SbcD.</text>
</comment>
<feature type="domain" description="Rad50/SbcC-type AAA" evidence="6">
    <location>
        <begin position="5"/>
        <end position="187"/>
    </location>
</feature>
<dbReference type="PANTHER" id="PTHR32114:SF2">
    <property type="entry name" value="ABC TRANSPORTER ABCH.3"/>
    <property type="match status" value="1"/>
</dbReference>
<proteinExistence type="inferred from homology"/>
<organism evidence="7 10">
    <name type="scientific">Actinotignum timonense</name>
    <dbReference type="NCBI Taxonomy" id="1870995"/>
    <lineage>
        <taxon>Bacteria</taxon>
        <taxon>Bacillati</taxon>
        <taxon>Actinomycetota</taxon>
        <taxon>Actinomycetes</taxon>
        <taxon>Actinomycetales</taxon>
        <taxon>Actinomycetaceae</taxon>
        <taxon>Actinotignum</taxon>
    </lineage>
</organism>
<evidence type="ECO:0000259" key="6">
    <source>
        <dbReference type="Pfam" id="PF13476"/>
    </source>
</evidence>
<feature type="region of interest" description="Disordered" evidence="5">
    <location>
        <begin position="798"/>
        <end position="822"/>
    </location>
</feature>
<evidence type="ECO:0000313" key="8">
    <source>
        <dbReference type="EMBL" id="MDY5146213.1"/>
    </source>
</evidence>
<dbReference type="Gene3D" id="3.40.50.300">
    <property type="entry name" value="P-loop containing nucleotide triphosphate hydrolases"/>
    <property type="match status" value="2"/>
</dbReference>
<accession>A0AAW9HE84</accession>
<dbReference type="RefSeq" id="WP_087069906.1">
    <property type="nucleotide sequence ID" value="NZ_CAUPFC010000004.1"/>
</dbReference>
<dbReference type="EMBL" id="JAWNFV010000003">
    <property type="protein sequence ID" value="MDY5140114.1"/>
    <property type="molecule type" value="Genomic_DNA"/>
</dbReference>
<keyword evidence="4" id="KW-0175">Coiled coil</keyword>
<dbReference type="GO" id="GO:0006302">
    <property type="term" value="P:double-strand break repair"/>
    <property type="evidence" value="ECO:0007669"/>
    <property type="project" value="InterPro"/>
</dbReference>
<feature type="region of interest" description="Disordered" evidence="5">
    <location>
        <begin position="442"/>
        <end position="472"/>
    </location>
</feature>
<dbReference type="GeneID" id="92813583"/>
<feature type="compositionally biased region" description="Low complexity" evidence="5">
    <location>
        <begin position="798"/>
        <end position="815"/>
    </location>
</feature>
<evidence type="ECO:0000256" key="3">
    <source>
        <dbReference type="ARBA" id="ARBA00013368"/>
    </source>
</evidence>
<feature type="compositionally biased region" description="Low complexity" evidence="5">
    <location>
        <begin position="460"/>
        <end position="471"/>
    </location>
</feature>
<dbReference type="AlphaFoldDB" id="A0AAW9HE84"/>
<feature type="coiled-coil region" evidence="4">
    <location>
        <begin position="621"/>
        <end position="669"/>
    </location>
</feature>
<dbReference type="InterPro" id="IPR038729">
    <property type="entry name" value="Rad50/SbcC_AAA"/>
</dbReference>
<evidence type="ECO:0000256" key="1">
    <source>
        <dbReference type="ARBA" id="ARBA00006930"/>
    </source>
</evidence>
<comment type="caution">
    <text evidence="7">The sequence shown here is derived from an EMBL/GenBank/DDBJ whole genome shotgun (WGS) entry which is preliminary data.</text>
</comment>
<dbReference type="EMBL" id="JAWNFY010000009">
    <property type="protein sequence ID" value="MDY5146213.1"/>
    <property type="molecule type" value="Genomic_DNA"/>
</dbReference>
<dbReference type="Pfam" id="PF13558">
    <property type="entry name" value="SbcC_Walker_B"/>
    <property type="match status" value="1"/>
</dbReference>
<dbReference type="GO" id="GO:0016887">
    <property type="term" value="F:ATP hydrolysis activity"/>
    <property type="evidence" value="ECO:0007669"/>
    <property type="project" value="InterPro"/>
</dbReference>
<protein>
    <recommendedName>
        <fullName evidence="3">Nuclease SbcCD subunit C</fullName>
    </recommendedName>
</protein>
<dbReference type="Proteomes" id="UP001284901">
    <property type="component" value="Unassembled WGS sequence"/>
</dbReference>
<dbReference type="InterPro" id="IPR027417">
    <property type="entry name" value="P-loop_NTPase"/>
</dbReference>
<dbReference type="Proteomes" id="UP001288320">
    <property type="component" value="Unassembled WGS sequence"/>
</dbReference>
<feature type="compositionally biased region" description="Basic and acidic residues" evidence="5">
    <location>
        <begin position="442"/>
        <end position="459"/>
    </location>
</feature>
<evidence type="ECO:0000256" key="4">
    <source>
        <dbReference type="SAM" id="Coils"/>
    </source>
</evidence>
<dbReference type="SUPFAM" id="SSF52540">
    <property type="entry name" value="P-loop containing nucleoside triphosphate hydrolases"/>
    <property type="match status" value="1"/>
</dbReference>
<reference evidence="7 9" key="1">
    <citation type="submission" date="2023-10" db="EMBL/GenBank/DDBJ databases">
        <title>Whole Genome based description of the genera Actinobaculum and Actinotignum reveals a complex phylogenetic relationship within the species included in the genus Actinotignum.</title>
        <authorList>
            <person name="Jensen C.S."/>
            <person name="Dargis R."/>
            <person name="Kemp M."/>
            <person name="Christensen J.J."/>
        </authorList>
    </citation>
    <scope>NUCLEOTIDE SEQUENCE</scope>
    <source>
        <strain evidence="8 9">SLA_B089</strain>
        <strain evidence="7">SLA_B245</strain>
    </source>
</reference>
<keyword evidence="9" id="KW-1185">Reference proteome</keyword>
<name>A0AAW9HE84_9ACTO</name>